<dbReference type="EMBL" id="JADFTS010000003">
    <property type="protein sequence ID" value="KAF9617631.1"/>
    <property type="molecule type" value="Genomic_DNA"/>
</dbReference>
<gene>
    <name evidence="3" type="ORF">IFM89_037694</name>
</gene>
<evidence type="ECO:0000313" key="4">
    <source>
        <dbReference type="Proteomes" id="UP000631114"/>
    </source>
</evidence>
<dbReference type="OrthoDB" id="2020668at2759"/>
<feature type="compositionally biased region" description="Low complexity" evidence="1">
    <location>
        <begin position="200"/>
        <end position="211"/>
    </location>
</feature>
<protein>
    <submittedName>
        <fullName evidence="3">Uncharacterized protein</fullName>
    </submittedName>
</protein>
<evidence type="ECO:0000313" key="3">
    <source>
        <dbReference type="EMBL" id="KAF9617631.1"/>
    </source>
</evidence>
<keyword evidence="2" id="KW-0472">Membrane</keyword>
<keyword evidence="2" id="KW-1133">Transmembrane helix</keyword>
<organism evidence="3 4">
    <name type="scientific">Coptis chinensis</name>
    <dbReference type="NCBI Taxonomy" id="261450"/>
    <lineage>
        <taxon>Eukaryota</taxon>
        <taxon>Viridiplantae</taxon>
        <taxon>Streptophyta</taxon>
        <taxon>Embryophyta</taxon>
        <taxon>Tracheophyta</taxon>
        <taxon>Spermatophyta</taxon>
        <taxon>Magnoliopsida</taxon>
        <taxon>Ranunculales</taxon>
        <taxon>Ranunculaceae</taxon>
        <taxon>Coptidoideae</taxon>
        <taxon>Coptis</taxon>
    </lineage>
</organism>
<feature type="compositionally biased region" description="Low complexity" evidence="1">
    <location>
        <begin position="90"/>
        <end position="104"/>
    </location>
</feature>
<comment type="caution">
    <text evidence="3">The sequence shown here is derived from an EMBL/GenBank/DDBJ whole genome shotgun (WGS) entry which is preliminary data.</text>
</comment>
<sequence>MTEVSEGSVELDWVLQHELQPCRQVFATRNASLSHSPGIEPEMIAVFSTNEVCWFLVVGIKNTMEVAVDFSAKIAIWSSGQNVVREGKVSGDNSWTNSDTSSSGDVFSGWVDTNSPHSKPENPAGGIVAGVILAAGLTFTSLYLSKRNTSAQKPGMEALSAQQEMLLSSDDQNEDEQVKTTDSTARPDEDFLGNDSSPESMSGIIMDSSSSQEITDATFERRPVDDINAGPQ</sequence>
<feature type="region of interest" description="Disordered" evidence="1">
    <location>
        <begin position="89"/>
        <end position="122"/>
    </location>
</feature>
<dbReference type="PANTHER" id="PTHR33740:SF1">
    <property type="entry name" value="SLH DOMAIN PROTEIN"/>
    <property type="match status" value="1"/>
</dbReference>
<reference evidence="3 4" key="1">
    <citation type="submission" date="2020-10" db="EMBL/GenBank/DDBJ databases">
        <title>The Coptis chinensis genome and diversification of protoberbering-type alkaloids.</title>
        <authorList>
            <person name="Wang B."/>
            <person name="Shu S."/>
            <person name="Song C."/>
            <person name="Liu Y."/>
        </authorList>
    </citation>
    <scope>NUCLEOTIDE SEQUENCE [LARGE SCALE GENOMIC DNA]</scope>
    <source>
        <strain evidence="3">HL-2020</strain>
        <tissue evidence="3">Leaf</tissue>
    </source>
</reference>
<name>A0A835IH34_9MAGN</name>
<keyword evidence="4" id="KW-1185">Reference proteome</keyword>
<proteinExistence type="predicted"/>
<feature type="region of interest" description="Disordered" evidence="1">
    <location>
        <begin position="168"/>
        <end position="232"/>
    </location>
</feature>
<keyword evidence="2" id="KW-0812">Transmembrane</keyword>
<accession>A0A835IH34</accession>
<dbReference type="PANTHER" id="PTHR33740">
    <property type="entry name" value="GPI-ANCHORED ADHESIN-LIKE PROTEIN"/>
    <property type="match status" value="1"/>
</dbReference>
<evidence type="ECO:0000256" key="1">
    <source>
        <dbReference type="SAM" id="MobiDB-lite"/>
    </source>
</evidence>
<dbReference type="Proteomes" id="UP000631114">
    <property type="component" value="Unassembled WGS sequence"/>
</dbReference>
<dbReference type="AlphaFoldDB" id="A0A835IH34"/>
<evidence type="ECO:0000256" key="2">
    <source>
        <dbReference type="SAM" id="Phobius"/>
    </source>
</evidence>
<feature type="transmembrane region" description="Helical" evidence="2">
    <location>
        <begin position="124"/>
        <end position="144"/>
    </location>
</feature>